<evidence type="ECO:0000313" key="2">
    <source>
        <dbReference type="EMBL" id="NWF47082.1"/>
    </source>
</evidence>
<accession>A0A7Y8KYW9</accession>
<dbReference type="AlphaFoldDB" id="A0A7Y8KYW9"/>
<dbReference type="Proteomes" id="UP000545507">
    <property type="component" value="Unassembled WGS sequence"/>
</dbReference>
<comment type="caution">
    <text evidence="2">The sequence shown here is derived from an EMBL/GenBank/DDBJ whole genome shotgun (WGS) entry which is preliminary data.</text>
</comment>
<dbReference type="CDD" id="cd03143">
    <property type="entry name" value="A4_beta-galactosidase_middle_domain"/>
    <property type="match status" value="1"/>
</dbReference>
<keyword evidence="3" id="KW-1185">Reference proteome</keyword>
<dbReference type="InterPro" id="IPR029062">
    <property type="entry name" value="Class_I_gatase-like"/>
</dbReference>
<gene>
    <name evidence="2" type="ORF">F3K02_17760</name>
</gene>
<organism evidence="2 3">
    <name type="scientific">Hydrogenophaga aromaticivorans</name>
    <dbReference type="NCBI Taxonomy" id="2610898"/>
    <lineage>
        <taxon>Bacteria</taxon>
        <taxon>Pseudomonadati</taxon>
        <taxon>Pseudomonadota</taxon>
        <taxon>Betaproteobacteria</taxon>
        <taxon>Burkholderiales</taxon>
        <taxon>Comamonadaceae</taxon>
        <taxon>Hydrogenophaga</taxon>
    </lineage>
</organism>
<dbReference type="EMBL" id="VYGV01000016">
    <property type="protein sequence ID" value="NWF47082.1"/>
    <property type="molecule type" value="Genomic_DNA"/>
</dbReference>
<proteinExistence type="predicted"/>
<dbReference type="GO" id="GO:0004565">
    <property type="term" value="F:beta-galactosidase activity"/>
    <property type="evidence" value="ECO:0007669"/>
    <property type="project" value="InterPro"/>
</dbReference>
<sequence length="410" mass="45140">MFGYWFHGQDPEEISEPADHITQEIHAEREGFLALSLHPRFTRAITNGKPSDADTFRHSGDLDFAFKPVAQLKAEVASLAANGMGTMFEDLIYPEGRIEPHTYTTLRPVCDAIAAIEPWMGGTPVPYVAVFFSKHTRLHFGQNDPGERYLLNFLGACKVLLESHIPFDIVTDRGLTAKDLSRYRALVLPNAACLDDVQNEAVRNYVESGGGLVSTFMTSLFDSTGKIRSDFGLGQVLGAKFRDTVTLPLSYLKFDAETELARGLPPDVPLLHRAIQTRVRVCAEAVAQGRIVYGQHGLNRLSSPCHPPEMSASTYPAMVLNSPGKGRSVYFPGQPDGLYAKWGHPEYKVLLTNAVTWAAGQAAPLQVDAPMCVEATLLAQPEQGRVVVHLVNYQPELGRTFTLTREKFVA</sequence>
<evidence type="ECO:0000259" key="1">
    <source>
        <dbReference type="Pfam" id="PF06283"/>
    </source>
</evidence>
<reference evidence="2 3" key="1">
    <citation type="submission" date="2019-09" db="EMBL/GenBank/DDBJ databases">
        <title>Hydrogenophaga aromatica sp. nov., isolated from a para-xylene-degrading enrichment culture.</title>
        <authorList>
            <person name="Tancsics A."/>
            <person name="Banerjee S."/>
        </authorList>
    </citation>
    <scope>NUCLEOTIDE SEQUENCE [LARGE SCALE GENOMIC DNA]</scope>
    <source>
        <strain evidence="2 3">D2P1</strain>
    </source>
</reference>
<dbReference type="RefSeq" id="WP_177136984.1">
    <property type="nucleotide sequence ID" value="NZ_VYGV01000016.1"/>
</dbReference>
<feature type="domain" description="ThuA-like" evidence="1">
    <location>
        <begin position="160"/>
        <end position="358"/>
    </location>
</feature>
<evidence type="ECO:0000313" key="3">
    <source>
        <dbReference type="Proteomes" id="UP000545507"/>
    </source>
</evidence>
<dbReference type="InterPro" id="IPR029010">
    <property type="entry name" value="ThuA-like"/>
</dbReference>
<dbReference type="SUPFAM" id="SSF52317">
    <property type="entry name" value="Class I glutamine amidotransferase-like"/>
    <property type="match status" value="1"/>
</dbReference>
<name>A0A7Y8KYW9_9BURK</name>
<dbReference type="Pfam" id="PF06283">
    <property type="entry name" value="ThuA"/>
    <property type="match status" value="1"/>
</dbReference>
<protein>
    <recommendedName>
        <fullName evidence="1">ThuA-like domain-containing protein</fullName>
    </recommendedName>
</protein>
<dbReference type="GO" id="GO:0005975">
    <property type="term" value="P:carbohydrate metabolic process"/>
    <property type="evidence" value="ECO:0007669"/>
    <property type="project" value="InterPro"/>
</dbReference>
<dbReference type="Gene3D" id="3.40.50.880">
    <property type="match status" value="1"/>
</dbReference>